<evidence type="ECO:0000313" key="3">
    <source>
        <dbReference type="Proteomes" id="UP000193334"/>
    </source>
</evidence>
<evidence type="ECO:0000256" key="1">
    <source>
        <dbReference type="SAM" id="Phobius"/>
    </source>
</evidence>
<keyword evidence="1" id="KW-0472">Membrane</keyword>
<gene>
    <name evidence="2" type="ORF">STSP1_02274</name>
</gene>
<sequence length="56" mass="6560">MTVILKIISFSSLFMLIVPAVMFFAGRIELEQMKTVMFIATVLWFLTASPWMWKED</sequence>
<feature type="transmembrane region" description="Helical" evidence="1">
    <location>
        <begin position="36"/>
        <end position="53"/>
    </location>
</feature>
<dbReference type="Proteomes" id="UP000193334">
    <property type="component" value="Chromosome"/>
</dbReference>
<keyword evidence="1" id="KW-0812">Transmembrane</keyword>
<keyword evidence="1" id="KW-1133">Transmembrane helix</keyword>
<organism evidence="2 3">
    <name type="scientific">Sedimentisphaera salicampi</name>
    <dbReference type="NCBI Taxonomy" id="1941349"/>
    <lineage>
        <taxon>Bacteria</taxon>
        <taxon>Pseudomonadati</taxon>
        <taxon>Planctomycetota</taxon>
        <taxon>Phycisphaerae</taxon>
        <taxon>Sedimentisphaerales</taxon>
        <taxon>Sedimentisphaeraceae</taxon>
        <taxon>Sedimentisphaera</taxon>
    </lineage>
</organism>
<keyword evidence="3" id="KW-1185">Reference proteome</keyword>
<proteinExistence type="predicted"/>
<feature type="transmembrane region" description="Helical" evidence="1">
    <location>
        <begin position="6"/>
        <end position="24"/>
    </location>
</feature>
<dbReference type="STRING" id="1941349.STSP1_02274"/>
<dbReference type="EMBL" id="CP021023">
    <property type="protein sequence ID" value="ARN57848.1"/>
    <property type="molecule type" value="Genomic_DNA"/>
</dbReference>
<protein>
    <submittedName>
        <fullName evidence="2">Uncharacterized protein</fullName>
    </submittedName>
</protein>
<dbReference type="AlphaFoldDB" id="A0A1W6LPX3"/>
<name>A0A1W6LPX3_9BACT</name>
<dbReference type="KEGG" id="pbp:STSP1_02274"/>
<dbReference type="RefSeq" id="WP_162841540.1">
    <property type="nucleotide sequence ID" value="NZ_CP021023.1"/>
</dbReference>
<evidence type="ECO:0000313" key="2">
    <source>
        <dbReference type="EMBL" id="ARN57848.1"/>
    </source>
</evidence>
<reference evidence="3" key="1">
    <citation type="submission" date="2017-04" db="EMBL/GenBank/DDBJ databases">
        <title>Comparative genomics and description of representatives of a novel lineage of planctomycetes thriving in anoxic sediments.</title>
        <authorList>
            <person name="Spring S."/>
            <person name="Bunk B."/>
            <person name="Sproer C."/>
        </authorList>
    </citation>
    <scope>NUCLEOTIDE SEQUENCE [LARGE SCALE GENOMIC DNA]</scope>
    <source>
        <strain evidence="3">ST-PulAB-D4</strain>
    </source>
</reference>
<accession>A0A1W6LPX3</accession>